<dbReference type="EMBL" id="JAUCMV010000002">
    <property type="protein sequence ID" value="KAK0418844.1"/>
    <property type="molecule type" value="Genomic_DNA"/>
</dbReference>
<sequence>MLLASIPAEQTSALFSFRSTTSSERVTVTDATLIFSELTWFTASTKSVASEGPSISSASKVANARSSVVSKTVVTIPSIRRLVPKTISVPSGDQMDQEKKREDKNLPHCLLMEWLLCGTGRFYI</sequence>
<evidence type="ECO:0000313" key="2">
    <source>
        <dbReference type="Proteomes" id="UP001175271"/>
    </source>
</evidence>
<dbReference type="Proteomes" id="UP001175271">
    <property type="component" value="Unassembled WGS sequence"/>
</dbReference>
<keyword evidence="2" id="KW-1185">Reference proteome</keyword>
<accession>A0AA39I8U0</accession>
<proteinExistence type="predicted"/>
<evidence type="ECO:0000313" key="1">
    <source>
        <dbReference type="EMBL" id="KAK0418844.1"/>
    </source>
</evidence>
<gene>
    <name evidence="1" type="ORF">QR680_013804</name>
</gene>
<comment type="caution">
    <text evidence="1">The sequence shown here is derived from an EMBL/GenBank/DDBJ whole genome shotgun (WGS) entry which is preliminary data.</text>
</comment>
<name>A0AA39I8U0_9BILA</name>
<protein>
    <submittedName>
        <fullName evidence="1">Uncharacterized protein</fullName>
    </submittedName>
</protein>
<reference evidence="1" key="1">
    <citation type="submission" date="2023-06" db="EMBL/GenBank/DDBJ databases">
        <title>Genomic analysis of the entomopathogenic nematode Steinernema hermaphroditum.</title>
        <authorList>
            <person name="Schwarz E.M."/>
            <person name="Heppert J.K."/>
            <person name="Baniya A."/>
            <person name="Schwartz H.T."/>
            <person name="Tan C.-H."/>
            <person name="Antoshechkin I."/>
            <person name="Sternberg P.W."/>
            <person name="Goodrich-Blair H."/>
            <person name="Dillman A.R."/>
        </authorList>
    </citation>
    <scope>NUCLEOTIDE SEQUENCE</scope>
    <source>
        <strain evidence="1">PS9179</strain>
        <tissue evidence="1">Whole animal</tissue>
    </source>
</reference>
<dbReference type="AlphaFoldDB" id="A0AA39I8U0"/>
<organism evidence="1 2">
    <name type="scientific">Steinernema hermaphroditum</name>
    <dbReference type="NCBI Taxonomy" id="289476"/>
    <lineage>
        <taxon>Eukaryota</taxon>
        <taxon>Metazoa</taxon>
        <taxon>Ecdysozoa</taxon>
        <taxon>Nematoda</taxon>
        <taxon>Chromadorea</taxon>
        <taxon>Rhabditida</taxon>
        <taxon>Tylenchina</taxon>
        <taxon>Panagrolaimomorpha</taxon>
        <taxon>Strongyloidoidea</taxon>
        <taxon>Steinernematidae</taxon>
        <taxon>Steinernema</taxon>
    </lineage>
</organism>